<evidence type="ECO:0000313" key="3">
    <source>
        <dbReference type="Proteomes" id="UP000247702"/>
    </source>
</evidence>
<dbReference type="Gene3D" id="1.10.30.10">
    <property type="entry name" value="High mobility group box domain"/>
    <property type="match status" value="1"/>
</dbReference>
<protein>
    <submittedName>
        <fullName evidence="2">Kinase-like domain-containing protein</fullName>
    </submittedName>
</protein>
<dbReference type="AlphaFoldDB" id="A0A2Z6RWD3"/>
<comment type="caution">
    <text evidence="1">The sequence shown here is derived from an EMBL/GenBank/DDBJ whole genome shotgun (WGS) entry which is preliminary data.</text>
</comment>
<dbReference type="Proteomes" id="UP000247702">
    <property type="component" value="Unassembled WGS sequence"/>
</dbReference>
<evidence type="ECO:0000313" key="1">
    <source>
        <dbReference type="EMBL" id="GBC05203.1"/>
    </source>
</evidence>
<dbReference type="EMBL" id="BEXD01003993">
    <property type="protein sequence ID" value="GBC05203.1"/>
    <property type="molecule type" value="Genomic_DNA"/>
</dbReference>
<reference evidence="1 3" key="1">
    <citation type="submission" date="2017-11" db="EMBL/GenBank/DDBJ databases">
        <title>The genome of Rhizophagus clarus HR1 reveals common genetic basis of auxotrophy among arbuscular mycorrhizal fungi.</title>
        <authorList>
            <person name="Kobayashi Y."/>
        </authorList>
    </citation>
    <scope>NUCLEOTIDE SEQUENCE [LARGE SCALE GENOMIC DNA]</scope>
    <source>
        <strain evidence="1 3">HR1</strain>
    </source>
</reference>
<proteinExistence type="predicted"/>
<name>A0A2Z6RWD3_9GLOM</name>
<keyword evidence="2" id="KW-0808">Transferase</keyword>
<organism evidence="1 3">
    <name type="scientific">Rhizophagus clarus</name>
    <dbReference type="NCBI Taxonomy" id="94130"/>
    <lineage>
        <taxon>Eukaryota</taxon>
        <taxon>Fungi</taxon>
        <taxon>Fungi incertae sedis</taxon>
        <taxon>Mucoromycota</taxon>
        <taxon>Glomeromycotina</taxon>
        <taxon>Glomeromycetes</taxon>
        <taxon>Glomerales</taxon>
        <taxon>Glomeraceae</taxon>
        <taxon>Rhizophagus</taxon>
    </lineage>
</organism>
<keyword evidence="3" id="KW-1185">Reference proteome</keyword>
<dbReference type="SUPFAM" id="SSF47095">
    <property type="entry name" value="HMG-box"/>
    <property type="match status" value="1"/>
</dbReference>
<accession>A0A2Z6RWD3</accession>
<keyword evidence="2" id="KW-0418">Kinase</keyword>
<gene>
    <name evidence="2" type="ORF">RCL2_000337400</name>
    <name evidence="1" type="ORF">RclHR1_00610015</name>
</gene>
<evidence type="ECO:0000313" key="2">
    <source>
        <dbReference type="EMBL" id="GES75971.1"/>
    </source>
</evidence>
<dbReference type="OrthoDB" id="2372466at2759"/>
<dbReference type="Proteomes" id="UP000615446">
    <property type="component" value="Unassembled WGS sequence"/>
</dbReference>
<dbReference type="GO" id="GO:0016301">
    <property type="term" value="F:kinase activity"/>
    <property type="evidence" value="ECO:0007669"/>
    <property type="project" value="UniProtKB-KW"/>
</dbReference>
<dbReference type="EMBL" id="BLAL01000018">
    <property type="protein sequence ID" value="GES75971.1"/>
    <property type="molecule type" value="Genomic_DNA"/>
</dbReference>
<dbReference type="InterPro" id="IPR036910">
    <property type="entry name" value="HMG_box_dom_sf"/>
</dbReference>
<reference evidence="2" key="2">
    <citation type="submission" date="2019-10" db="EMBL/GenBank/DDBJ databases">
        <title>Conservation and host-specific expression of non-tandemly repeated heterogenous ribosome RNA gene in arbuscular mycorrhizal fungi.</title>
        <authorList>
            <person name="Maeda T."/>
            <person name="Kobayashi Y."/>
            <person name="Nakagawa T."/>
            <person name="Ezawa T."/>
            <person name="Yamaguchi K."/>
            <person name="Bino T."/>
            <person name="Nishimoto Y."/>
            <person name="Shigenobu S."/>
            <person name="Kawaguchi M."/>
        </authorList>
    </citation>
    <scope>NUCLEOTIDE SEQUENCE</scope>
    <source>
        <strain evidence="2">HR1</strain>
    </source>
</reference>
<sequence>MDNYVIPLDVKVPYPIELTVEEILNRRTNEKLWSRAPNNFFIYRIAYLKELKKMIGSNFSMITLSSYISTSWSKESPEVKEAYKRLSDQVENRLKEIRQNNALLIIHEKYSSPLPPPTYSVTSNEPIFFYPYFGYYYYDNYNNCYYLF</sequence>